<proteinExistence type="predicted"/>
<organism evidence="1 2">
    <name type="scientific">Sinanodonta woodiana</name>
    <name type="common">Chinese pond mussel</name>
    <name type="synonym">Anodonta woodiana</name>
    <dbReference type="NCBI Taxonomy" id="1069815"/>
    <lineage>
        <taxon>Eukaryota</taxon>
        <taxon>Metazoa</taxon>
        <taxon>Spiralia</taxon>
        <taxon>Lophotrochozoa</taxon>
        <taxon>Mollusca</taxon>
        <taxon>Bivalvia</taxon>
        <taxon>Autobranchia</taxon>
        <taxon>Heteroconchia</taxon>
        <taxon>Palaeoheterodonta</taxon>
        <taxon>Unionida</taxon>
        <taxon>Unionoidea</taxon>
        <taxon>Unionidae</taxon>
        <taxon>Unioninae</taxon>
        <taxon>Sinanodonta</taxon>
    </lineage>
</organism>
<keyword evidence="2" id="KW-1185">Reference proteome</keyword>
<dbReference type="AlphaFoldDB" id="A0ABD3UC90"/>
<evidence type="ECO:0000313" key="1">
    <source>
        <dbReference type="EMBL" id="KAL3846406.1"/>
    </source>
</evidence>
<gene>
    <name evidence="1" type="ORF">ACJMK2_017402</name>
</gene>
<evidence type="ECO:0000313" key="2">
    <source>
        <dbReference type="Proteomes" id="UP001634394"/>
    </source>
</evidence>
<comment type="caution">
    <text evidence="1">The sequence shown here is derived from an EMBL/GenBank/DDBJ whole genome shotgun (WGS) entry which is preliminary data.</text>
</comment>
<protein>
    <submittedName>
        <fullName evidence="1">Uncharacterized protein</fullName>
    </submittedName>
</protein>
<sequence>MQNMNDPVSSRSIRATHIYTYRIQIMYLKSNGKVEMTFNGDELDTAILMYVLIRSDSEDMVWDGMIYPDDFNNRVSPHFNPKCNELFCPCGKKLPS</sequence>
<reference evidence="1 2" key="1">
    <citation type="submission" date="2024-11" db="EMBL/GenBank/DDBJ databases">
        <title>Chromosome-level genome assembly of the freshwater bivalve Anodonta woodiana.</title>
        <authorList>
            <person name="Chen X."/>
        </authorList>
    </citation>
    <scope>NUCLEOTIDE SEQUENCE [LARGE SCALE GENOMIC DNA]</scope>
    <source>
        <strain evidence="1">MN2024</strain>
        <tissue evidence="1">Gills</tissue>
    </source>
</reference>
<accession>A0ABD3UC90</accession>
<dbReference type="Proteomes" id="UP001634394">
    <property type="component" value="Unassembled WGS sequence"/>
</dbReference>
<dbReference type="EMBL" id="JBJQND010000016">
    <property type="protein sequence ID" value="KAL3846406.1"/>
    <property type="molecule type" value="Genomic_DNA"/>
</dbReference>
<name>A0ABD3UC90_SINWO</name>